<protein>
    <submittedName>
        <fullName evidence="3">TonB-dependent receptor</fullName>
    </submittedName>
</protein>
<dbReference type="Pfam" id="PF13715">
    <property type="entry name" value="CarbopepD_reg_2"/>
    <property type="match status" value="1"/>
</dbReference>
<dbReference type="EMBL" id="VHIQ01000001">
    <property type="protein sequence ID" value="TPV35469.1"/>
    <property type="molecule type" value="Genomic_DNA"/>
</dbReference>
<feature type="chain" id="PRO_5021483974" evidence="1">
    <location>
        <begin position="21"/>
        <end position="927"/>
    </location>
</feature>
<dbReference type="Pfam" id="PF14905">
    <property type="entry name" value="OMP_b-brl_3"/>
    <property type="match status" value="1"/>
</dbReference>
<keyword evidence="3" id="KW-0675">Receptor</keyword>
<reference evidence="3 4" key="1">
    <citation type="submission" date="2019-06" db="EMBL/GenBank/DDBJ databases">
        <title>Flavobacteriaceae Paucihalobacterium erythroidium CWB-1, complete genome.</title>
        <authorList>
            <person name="Wu S."/>
        </authorList>
    </citation>
    <scope>NUCLEOTIDE SEQUENCE [LARGE SCALE GENOMIC DNA]</scope>
    <source>
        <strain evidence="3 4">CWB-1</strain>
    </source>
</reference>
<name>A0A506PPH4_9FLAO</name>
<keyword evidence="1" id="KW-0732">Signal</keyword>
<evidence type="ECO:0000256" key="1">
    <source>
        <dbReference type="SAM" id="SignalP"/>
    </source>
</evidence>
<gene>
    <name evidence="3" type="ORF">FJ651_00680</name>
</gene>
<dbReference type="OrthoDB" id="1682379at2"/>
<dbReference type="SUPFAM" id="SSF56935">
    <property type="entry name" value="Porins"/>
    <property type="match status" value="1"/>
</dbReference>
<evidence type="ECO:0000313" key="3">
    <source>
        <dbReference type="EMBL" id="TPV35469.1"/>
    </source>
</evidence>
<proteinExistence type="predicted"/>
<dbReference type="InterPro" id="IPR041700">
    <property type="entry name" value="OMP_b-brl_3"/>
</dbReference>
<sequence>MNSKCLITLVLCFFISFNYAQNNTYKISGKVVSADEQLPLESATIYLETVTDSTLISYTISDKNGVFLLEGKSIFKQCNLTVSYLGYQPFVTTIDLEKGGADLKSISMKAANELDAVLIKSRAPVTIKKDTLEFNVSSFKTKQDATVEDLLKELPGVEVDEEGNISINGKPVSEILVNGKPFFGDDATIATRNLTKEIIEKVQIVDTKSQAQAYAGEDGDQTSKTINLTISEENNKGHFGRLAAGYGTDDRYEFAGLYNYFNNDRRVSVLAGGNNINSPGFSFGEIQKMFGNASFMSVSSNGSFNIDGRSFGGGDGIVTSSNIGANYADVISKGVDISADYFNSNSNSENETVTNRETILPDDRFFSNSRSSDLTDNQNHSVNARLDIKIDSTLLLNIRPAFSYGQSQASSLSSAESFNSNNELINTSSAENFSDNQRRNFSNRVDLTKRLGNKGSSLRFGFNTAFNTADDEIFLQSEALFQDANQEDVIRNQFTQRDETFNDLGVNVTFRQALIAKKLFLSLAYEYTNNRRENQNSTFDFNEISQDFDVFNTDLSSDFTNTNTVSKPSIGLQYRVDKFSANFNIGYVNRTLGNSDQLRPDLSLNRRFDAIEMNSYVNYNLSESAYVYVNYRLSNRPPSINQLQPFQNVNNPLNIITGNPELNPTNSHDVSFSYTNYDWQSGSGFYSYLNFSTQTDDVVTKSVIDENLVRTTTYENVNGNYNVYGDVSWGKKATLDSLRTIKFNFGAFTTFRNAVNFNNEVKYNSTNLTVSPRVGFTFNWKDLFELRPNYSLNLTENKFDLEAIDNQSFVSHTLRLATATFLPKKFEWRNDIAFNYNPNVADGFQRSAWFWNSTVAYSFMKDKAILTLKIYDLLNQNTNARRVANGDFIQDTESTVLRQYFMLSFSWKFNTLGKKGDTSGGDFIFYD</sequence>
<feature type="domain" description="Outer membrane protein beta-barrel" evidence="2">
    <location>
        <begin position="450"/>
        <end position="787"/>
    </location>
</feature>
<keyword evidence="4" id="KW-1185">Reference proteome</keyword>
<evidence type="ECO:0000259" key="2">
    <source>
        <dbReference type="Pfam" id="PF14905"/>
    </source>
</evidence>
<dbReference type="SUPFAM" id="SSF49464">
    <property type="entry name" value="Carboxypeptidase regulatory domain-like"/>
    <property type="match status" value="1"/>
</dbReference>
<feature type="signal peptide" evidence="1">
    <location>
        <begin position="1"/>
        <end position="20"/>
    </location>
</feature>
<accession>A0A506PPH4</accession>
<evidence type="ECO:0000313" key="4">
    <source>
        <dbReference type="Proteomes" id="UP000317332"/>
    </source>
</evidence>
<comment type="caution">
    <text evidence="3">The sequence shown here is derived from an EMBL/GenBank/DDBJ whole genome shotgun (WGS) entry which is preliminary data.</text>
</comment>
<dbReference type="AlphaFoldDB" id="A0A506PPH4"/>
<organism evidence="3 4">
    <name type="scientific">Paucihalobacter ruber</name>
    <dbReference type="NCBI Taxonomy" id="2567861"/>
    <lineage>
        <taxon>Bacteria</taxon>
        <taxon>Pseudomonadati</taxon>
        <taxon>Bacteroidota</taxon>
        <taxon>Flavobacteriia</taxon>
        <taxon>Flavobacteriales</taxon>
        <taxon>Flavobacteriaceae</taxon>
        <taxon>Paucihalobacter</taxon>
    </lineage>
</organism>
<dbReference type="RefSeq" id="WP_140988478.1">
    <property type="nucleotide sequence ID" value="NZ_VHIQ01000001.1"/>
</dbReference>
<dbReference type="InterPro" id="IPR008969">
    <property type="entry name" value="CarboxyPept-like_regulatory"/>
</dbReference>
<dbReference type="Proteomes" id="UP000317332">
    <property type="component" value="Unassembled WGS sequence"/>
</dbReference>